<protein>
    <submittedName>
        <fullName evidence="1">Uncharacterized protein</fullName>
    </submittedName>
</protein>
<dbReference type="OrthoDB" id="10666031at2759"/>
<evidence type="ECO:0000313" key="2">
    <source>
        <dbReference type="Proteomes" id="UP000281406"/>
    </source>
</evidence>
<proteinExistence type="predicted"/>
<reference evidence="1 2" key="1">
    <citation type="submission" date="2018-10" db="EMBL/GenBank/DDBJ databases">
        <title>Genome assembly for a Yunnan-Guizhou Plateau 3E fish, Anabarilius grahami (Regan), and its evolutionary and genetic applications.</title>
        <authorList>
            <person name="Jiang W."/>
        </authorList>
    </citation>
    <scope>NUCLEOTIDE SEQUENCE [LARGE SCALE GENOMIC DNA]</scope>
    <source>
        <strain evidence="1">AG-KIZ</strain>
        <tissue evidence="1">Muscle</tissue>
    </source>
</reference>
<comment type="caution">
    <text evidence="1">The sequence shown here is derived from an EMBL/GenBank/DDBJ whole genome shotgun (WGS) entry which is preliminary data.</text>
</comment>
<accession>A0A3N0YJC7</accession>
<sequence>MGSLIVLNRHLWLTLTDMKDAEKSALLNSPVNSSSLFGSSVESFSERFTEAQKQSRAISTFCPSAPELLLPCARAHPQPSAHHLDCGHRQLLSHGRSRSFQADTRSPELFVSPSLNGKVLAL</sequence>
<gene>
    <name evidence="1" type="ORF">DPX16_9090</name>
</gene>
<name>A0A3N0YJC7_ANAGA</name>
<dbReference type="EMBL" id="RJVU01038599">
    <property type="protein sequence ID" value="ROL46355.1"/>
    <property type="molecule type" value="Genomic_DNA"/>
</dbReference>
<dbReference type="Proteomes" id="UP000281406">
    <property type="component" value="Unassembled WGS sequence"/>
</dbReference>
<evidence type="ECO:0000313" key="1">
    <source>
        <dbReference type="EMBL" id="ROL46355.1"/>
    </source>
</evidence>
<organism evidence="1 2">
    <name type="scientific">Anabarilius grahami</name>
    <name type="common">Kanglang fish</name>
    <name type="synonym">Barilius grahami</name>
    <dbReference type="NCBI Taxonomy" id="495550"/>
    <lineage>
        <taxon>Eukaryota</taxon>
        <taxon>Metazoa</taxon>
        <taxon>Chordata</taxon>
        <taxon>Craniata</taxon>
        <taxon>Vertebrata</taxon>
        <taxon>Euteleostomi</taxon>
        <taxon>Actinopterygii</taxon>
        <taxon>Neopterygii</taxon>
        <taxon>Teleostei</taxon>
        <taxon>Ostariophysi</taxon>
        <taxon>Cypriniformes</taxon>
        <taxon>Xenocyprididae</taxon>
        <taxon>Xenocypridinae</taxon>
        <taxon>Xenocypridinae incertae sedis</taxon>
        <taxon>Anabarilius</taxon>
    </lineage>
</organism>
<keyword evidence="2" id="KW-1185">Reference proteome</keyword>
<dbReference type="AlphaFoldDB" id="A0A3N0YJC7"/>